<dbReference type="PANTHER" id="PTHR43791:SF29">
    <property type="entry name" value="MAJOR FACILITATOR SUPERFAMILY (MFS) PROFILE DOMAIN-CONTAINING PROTEIN"/>
    <property type="match status" value="1"/>
</dbReference>
<dbReference type="InterPro" id="IPR036259">
    <property type="entry name" value="MFS_trans_sf"/>
</dbReference>
<keyword evidence="4" id="KW-1133">Transmembrane helix</keyword>
<name>A0A8H5ZVS1_PETAA</name>
<evidence type="ECO:0000256" key="2">
    <source>
        <dbReference type="ARBA" id="ARBA00022448"/>
    </source>
</evidence>
<dbReference type="Proteomes" id="UP000541154">
    <property type="component" value="Unassembled WGS sequence"/>
</dbReference>
<evidence type="ECO:0000256" key="3">
    <source>
        <dbReference type="ARBA" id="ARBA00022692"/>
    </source>
</evidence>
<accession>A0A8H5ZVS1</accession>
<keyword evidence="3" id="KW-0812">Transmembrane</keyword>
<evidence type="ECO:0000313" key="7">
    <source>
        <dbReference type="Proteomes" id="UP000541154"/>
    </source>
</evidence>
<dbReference type="EMBL" id="SPNV01000685">
    <property type="protein sequence ID" value="KAF5854803.1"/>
    <property type="molecule type" value="Genomic_DNA"/>
</dbReference>
<keyword evidence="7" id="KW-1185">Reference proteome</keyword>
<reference evidence="6 7" key="1">
    <citation type="submission" date="2019-04" db="EMBL/GenBank/DDBJ databases">
        <title>Aspergillus burnettii sp. nov., novel species from soil in southeast Queensland.</title>
        <authorList>
            <person name="Gilchrist C.L.M."/>
            <person name="Pitt J.I."/>
            <person name="Lange L."/>
            <person name="Lacey H.J."/>
            <person name="Vuong D."/>
            <person name="Midgley D.J."/>
            <person name="Greenfield P."/>
            <person name="Bradbury M."/>
            <person name="Lacey E."/>
            <person name="Busk P.K."/>
            <person name="Pilgaard B."/>
            <person name="Chooi Y.H."/>
            <person name="Piggott A.M."/>
        </authorList>
    </citation>
    <scope>NUCLEOTIDE SEQUENCE [LARGE SCALE GENOMIC DNA]</scope>
    <source>
        <strain evidence="6 7">FRR 5400</strain>
    </source>
</reference>
<keyword evidence="5" id="KW-0472">Membrane</keyword>
<protein>
    <submittedName>
        <fullName evidence="6">Uncharacterized protein</fullName>
    </submittedName>
</protein>
<dbReference type="Gene3D" id="1.20.1250.20">
    <property type="entry name" value="MFS general substrate transporter like domains"/>
    <property type="match status" value="1"/>
</dbReference>
<keyword evidence="2" id="KW-0813">Transport</keyword>
<evidence type="ECO:0000256" key="4">
    <source>
        <dbReference type="ARBA" id="ARBA00022989"/>
    </source>
</evidence>
<gene>
    <name evidence="6" type="ORF">ETB97_011333</name>
</gene>
<sequence>MSTDKNVTQKLVDSQNAGRYYTEPAVDPKGNYRVEIQPHEEGLNSQANNPFADPEVAERYALLYEKAQYECRHVFDPTLTWTVEEERALVRKLDWRCVMFFGLQVDRGNLVQAVSDNLLDDLNLSSNDYNTGNIIFYVSFLLAELPSQLISKKIGPDRWIPLQISLWSIVATCQAGLMGRSSFYATRALLGILE</sequence>
<organism evidence="6 7">
    <name type="scientific">Petromyces alliaceus</name>
    <name type="common">Aspergillus alliaceus</name>
    <dbReference type="NCBI Taxonomy" id="209559"/>
    <lineage>
        <taxon>Eukaryota</taxon>
        <taxon>Fungi</taxon>
        <taxon>Dikarya</taxon>
        <taxon>Ascomycota</taxon>
        <taxon>Pezizomycotina</taxon>
        <taxon>Eurotiomycetes</taxon>
        <taxon>Eurotiomycetidae</taxon>
        <taxon>Eurotiales</taxon>
        <taxon>Aspergillaceae</taxon>
        <taxon>Aspergillus</taxon>
        <taxon>Aspergillus subgen. Circumdati</taxon>
    </lineage>
</organism>
<dbReference type="GO" id="GO:0016020">
    <property type="term" value="C:membrane"/>
    <property type="evidence" value="ECO:0007669"/>
    <property type="project" value="UniProtKB-SubCell"/>
</dbReference>
<dbReference type="AlphaFoldDB" id="A0A8H5ZVS1"/>
<evidence type="ECO:0000313" key="6">
    <source>
        <dbReference type="EMBL" id="KAF5854803.1"/>
    </source>
</evidence>
<comment type="caution">
    <text evidence="6">The sequence shown here is derived from an EMBL/GenBank/DDBJ whole genome shotgun (WGS) entry which is preliminary data.</text>
</comment>
<evidence type="ECO:0000256" key="5">
    <source>
        <dbReference type="ARBA" id="ARBA00023136"/>
    </source>
</evidence>
<proteinExistence type="predicted"/>
<evidence type="ECO:0000256" key="1">
    <source>
        <dbReference type="ARBA" id="ARBA00004141"/>
    </source>
</evidence>
<dbReference type="SUPFAM" id="SSF103473">
    <property type="entry name" value="MFS general substrate transporter"/>
    <property type="match status" value="1"/>
</dbReference>
<comment type="subcellular location">
    <subcellularLocation>
        <location evidence="1">Membrane</location>
        <topology evidence="1">Multi-pass membrane protein</topology>
    </subcellularLocation>
</comment>
<dbReference type="PANTHER" id="PTHR43791">
    <property type="entry name" value="PERMEASE-RELATED"/>
    <property type="match status" value="1"/>
</dbReference>
<feature type="non-terminal residue" evidence="6">
    <location>
        <position position="194"/>
    </location>
</feature>
<dbReference type="GO" id="GO:0022857">
    <property type="term" value="F:transmembrane transporter activity"/>
    <property type="evidence" value="ECO:0007669"/>
    <property type="project" value="TreeGrafter"/>
</dbReference>